<dbReference type="Proteomes" id="UP000054549">
    <property type="component" value="Unassembled WGS sequence"/>
</dbReference>
<evidence type="ECO:0000313" key="1">
    <source>
        <dbReference type="EMBL" id="KIL63683.1"/>
    </source>
</evidence>
<dbReference type="InParanoid" id="A0A0C2X4P4"/>
<keyword evidence="2" id="KW-1185">Reference proteome</keyword>
<gene>
    <name evidence="1" type="ORF">M378DRAFT_654041</name>
</gene>
<proteinExistence type="predicted"/>
<dbReference type="HOGENOM" id="CLU_2687287_0_0_1"/>
<name>A0A0C2X4P4_AMAMK</name>
<evidence type="ECO:0000313" key="2">
    <source>
        <dbReference type="Proteomes" id="UP000054549"/>
    </source>
</evidence>
<dbReference type="AlphaFoldDB" id="A0A0C2X4P4"/>
<sequence>MLRQDLLCRGYEEYARRQQKCFLGGPIVYSIRSGQPDKHSTWLIFMQRIRIWLSVKSILDLSYVDSSHCLMRMK</sequence>
<reference evidence="1 2" key="1">
    <citation type="submission" date="2014-04" db="EMBL/GenBank/DDBJ databases">
        <title>Evolutionary Origins and Diversification of the Mycorrhizal Mutualists.</title>
        <authorList>
            <consortium name="DOE Joint Genome Institute"/>
            <consortium name="Mycorrhizal Genomics Consortium"/>
            <person name="Kohler A."/>
            <person name="Kuo A."/>
            <person name="Nagy L.G."/>
            <person name="Floudas D."/>
            <person name="Copeland A."/>
            <person name="Barry K.W."/>
            <person name="Cichocki N."/>
            <person name="Veneault-Fourrey C."/>
            <person name="LaButti K."/>
            <person name="Lindquist E.A."/>
            <person name="Lipzen A."/>
            <person name="Lundell T."/>
            <person name="Morin E."/>
            <person name="Murat C."/>
            <person name="Riley R."/>
            <person name="Ohm R."/>
            <person name="Sun H."/>
            <person name="Tunlid A."/>
            <person name="Henrissat B."/>
            <person name="Grigoriev I.V."/>
            <person name="Hibbett D.S."/>
            <person name="Martin F."/>
        </authorList>
    </citation>
    <scope>NUCLEOTIDE SEQUENCE [LARGE SCALE GENOMIC DNA]</scope>
    <source>
        <strain evidence="1 2">Koide BX008</strain>
    </source>
</reference>
<protein>
    <submittedName>
        <fullName evidence="1">Uncharacterized protein</fullName>
    </submittedName>
</protein>
<organism evidence="1 2">
    <name type="scientific">Amanita muscaria (strain Koide BX008)</name>
    <dbReference type="NCBI Taxonomy" id="946122"/>
    <lineage>
        <taxon>Eukaryota</taxon>
        <taxon>Fungi</taxon>
        <taxon>Dikarya</taxon>
        <taxon>Basidiomycota</taxon>
        <taxon>Agaricomycotina</taxon>
        <taxon>Agaricomycetes</taxon>
        <taxon>Agaricomycetidae</taxon>
        <taxon>Agaricales</taxon>
        <taxon>Pluteineae</taxon>
        <taxon>Amanitaceae</taxon>
        <taxon>Amanita</taxon>
    </lineage>
</organism>
<dbReference type="EMBL" id="KN818256">
    <property type="protein sequence ID" value="KIL63683.1"/>
    <property type="molecule type" value="Genomic_DNA"/>
</dbReference>
<accession>A0A0C2X4P4</accession>